<keyword evidence="3" id="KW-1185">Reference proteome</keyword>
<name>A0A4W5RH08_9TELE</name>
<evidence type="ECO:0000313" key="2">
    <source>
        <dbReference type="Ensembl" id="ENSHHUP00000089176.1"/>
    </source>
</evidence>
<accession>A0A4W5RH08</accession>
<dbReference type="SUPFAM" id="SSF47459">
    <property type="entry name" value="HLH, helix-loop-helix DNA-binding domain"/>
    <property type="match status" value="1"/>
</dbReference>
<dbReference type="GO" id="GO:0046983">
    <property type="term" value="F:protein dimerization activity"/>
    <property type="evidence" value="ECO:0007669"/>
    <property type="project" value="InterPro"/>
</dbReference>
<dbReference type="AlphaFoldDB" id="A0A4W5RH08"/>
<evidence type="ECO:0000256" key="1">
    <source>
        <dbReference type="SAM" id="MobiDB-lite"/>
    </source>
</evidence>
<dbReference type="Proteomes" id="UP000314982">
    <property type="component" value="Unassembled WGS sequence"/>
</dbReference>
<dbReference type="STRING" id="62062.ENSHHUP00000089176"/>
<organism evidence="2 3">
    <name type="scientific">Hucho hucho</name>
    <name type="common">huchen</name>
    <dbReference type="NCBI Taxonomy" id="62062"/>
    <lineage>
        <taxon>Eukaryota</taxon>
        <taxon>Metazoa</taxon>
        <taxon>Chordata</taxon>
        <taxon>Craniata</taxon>
        <taxon>Vertebrata</taxon>
        <taxon>Euteleostomi</taxon>
        <taxon>Actinopterygii</taxon>
        <taxon>Neopterygii</taxon>
        <taxon>Teleostei</taxon>
        <taxon>Protacanthopterygii</taxon>
        <taxon>Salmoniformes</taxon>
        <taxon>Salmonidae</taxon>
        <taxon>Salmoninae</taxon>
        <taxon>Hucho</taxon>
    </lineage>
</organism>
<reference evidence="3" key="1">
    <citation type="submission" date="2018-06" db="EMBL/GenBank/DDBJ databases">
        <title>Genome assembly of Danube salmon.</title>
        <authorList>
            <person name="Macqueen D.J."/>
            <person name="Gundappa M.K."/>
        </authorList>
    </citation>
    <scope>NUCLEOTIDE SEQUENCE [LARGE SCALE GENOMIC DNA]</scope>
</reference>
<sequence length="132" mass="15226">MAPTTTSAMIYSKEHLTLTDKKDRKPVVEKLCRDRINSKILNQQSDSKLEKADILEMTVSIIMSRPPLSSLHCSKCVQEIVHFLRLLSHFQILQPSSDKNRRESDLSQMSPPPQHSISEERSRVNCVLWVPW</sequence>
<proteinExistence type="predicted"/>
<dbReference type="GeneTree" id="ENSGT01150000287258"/>
<dbReference type="Gene3D" id="4.10.280.10">
    <property type="entry name" value="Helix-loop-helix DNA-binding domain"/>
    <property type="match status" value="1"/>
</dbReference>
<reference evidence="2" key="3">
    <citation type="submission" date="2025-09" db="UniProtKB">
        <authorList>
            <consortium name="Ensembl"/>
        </authorList>
    </citation>
    <scope>IDENTIFICATION</scope>
</reference>
<feature type="region of interest" description="Disordered" evidence="1">
    <location>
        <begin position="96"/>
        <end position="119"/>
    </location>
</feature>
<protein>
    <submittedName>
        <fullName evidence="2">Uncharacterized protein</fullName>
    </submittedName>
</protein>
<evidence type="ECO:0000313" key="3">
    <source>
        <dbReference type="Proteomes" id="UP000314982"/>
    </source>
</evidence>
<reference evidence="2" key="2">
    <citation type="submission" date="2025-08" db="UniProtKB">
        <authorList>
            <consortium name="Ensembl"/>
        </authorList>
    </citation>
    <scope>IDENTIFICATION</scope>
</reference>
<dbReference type="Ensembl" id="ENSHHUT00000091942.1">
    <property type="protein sequence ID" value="ENSHHUP00000089176.1"/>
    <property type="gene ID" value="ENSHHUG00000051497.1"/>
</dbReference>
<dbReference type="InterPro" id="IPR036638">
    <property type="entry name" value="HLH_DNA-bd_sf"/>
</dbReference>